<reference evidence="2 3" key="1">
    <citation type="submission" date="2019-09" db="EMBL/GenBank/DDBJ databases">
        <authorList>
            <person name="Ou C."/>
        </authorList>
    </citation>
    <scope>NUCLEOTIDE SEQUENCE [LARGE SCALE GENOMIC DNA]</scope>
    <source>
        <strain evidence="2">S2</strain>
        <tissue evidence="2">Leaf</tissue>
    </source>
</reference>
<sequence length="105" mass="11575">MTPTPGKPMMPTWPLKKTDPVAPMGLGPERIIFVASDEGRVAVRLRPRNAEEMMVDVAQTSALRHVAFGLSDWQLVPDLSLGLARAPSPAHWACLLRLQHTLELL</sequence>
<organism evidence="2 3">
    <name type="scientific">Pyrus ussuriensis x Pyrus communis</name>
    <dbReference type="NCBI Taxonomy" id="2448454"/>
    <lineage>
        <taxon>Eukaryota</taxon>
        <taxon>Viridiplantae</taxon>
        <taxon>Streptophyta</taxon>
        <taxon>Embryophyta</taxon>
        <taxon>Tracheophyta</taxon>
        <taxon>Spermatophyta</taxon>
        <taxon>Magnoliopsida</taxon>
        <taxon>eudicotyledons</taxon>
        <taxon>Gunneridae</taxon>
        <taxon>Pentapetalae</taxon>
        <taxon>rosids</taxon>
        <taxon>fabids</taxon>
        <taxon>Rosales</taxon>
        <taxon>Rosaceae</taxon>
        <taxon>Amygdaloideae</taxon>
        <taxon>Maleae</taxon>
        <taxon>Pyrus</taxon>
    </lineage>
</organism>
<reference evidence="2 3" key="2">
    <citation type="submission" date="2019-11" db="EMBL/GenBank/DDBJ databases">
        <title>A de novo genome assembly of a pear dwarfing rootstock.</title>
        <authorList>
            <person name="Wang F."/>
            <person name="Wang J."/>
            <person name="Li S."/>
            <person name="Zhang Y."/>
            <person name="Fang M."/>
            <person name="Ma L."/>
            <person name="Zhao Y."/>
            <person name="Jiang S."/>
        </authorList>
    </citation>
    <scope>NUCLEOTIDE SEQUENCE [LARGE SCALE GENOMIC DNA]</scope>
    <source>
        <strain evidence="2">S2</strain>
        <tissue evidence="2">Leaf</tissue>
    </source>
</reference>
<protein>
    <submittedName>
        <fullName evidence="2">Vesicle-associated membrane protein 726</fullName>
    </submittedName>
</protein>
<keyword evidence="3" id="KW-1185">Reference proteome</keyword>
<dbReference type="Proteomes" id="UP000327157">
    <property type="component" value="Unassembled WGS sequence"/>
</dbReference>
<gene>
    <name evidence="2" type="ORF">D8674_042860</name>
</gene>
<evidence type="ECO:0000313" key="2">
    <source>
        <dbReference type="EMBL" id="KAB2604587.1"/>
    </source>
</evidence>
<name>A0A5N5FNY8_9ROSA</name>
<comment type="caution">
    <text evidence="2">The sequence shown here is derived from an EMBL/GenBank/DDBJ whole genome shotgun (WGS) entry which is preliminary data.</text>
</comment>
<dbReference type="EMBL" id="SMOL01000604">
    <property type="protein sequence ID" value="KAB2604587.1"/>
    <property type="molecule type" value="Genomic_DNA"/>
</dbReference>
<dbReference type="AlphaFoldDB" id="A0A5N5FNY8"/>
<feature type="region of interest" description="Disordered" evidence="1">
    <location>
        <begin position="1"/>
        <end position="20"/>
    </location>
</feature>
<accession>A0A5N5FNY8</accession>
<evidence type="ECO:0000313" key="3">
    <source>
        <dbReference type="Proteomes" id="UP000327157"/>
    </source>
</evidence>
<proteinExistence type="predicted"/>
<evidence type="ECO:0000256" key="1">
    <source>
        <dbReference type="SAM" id="MobiDB-lite"/>
    </source>
</evidence>